<dbReference type="Pfam" id="PF22570">
    <property type="entry name" value="LiaF-TM"/>
    <property type="match status" value="1"/>
</dbReference>
<keyword evidence="4" id="KW-1185">Reference proteome</keyword>
<name>A0A1W2GEN1_REIFA</name>
<feature type="transmembrane region" description="Helical" evidence="1">
    <location>
        <begin position="35"/>
        <end position="53"/>
    </location>
</feature>
<dbReference type="AlphaFoldDB" id="A0A1W2GEN1"/>
<evidence type="ECO:0000256" key="1">
    <source>
        <dbReference type="SAM" id="Phobius"/>
    </source>
</evidence>
<dbReference type="RefSeq" id="WP_084372933.1">
    <property type="nucleotide sequence ID" value="NZ_FWYF01000002.1"/>
</dbReference>
<protein>
    <recommendedName>
        <fullName evidence="2">LiaF transmembrane domain-containing protein</fullName>
    </recommendedName>
</protein>
<proteinExistence type="predicted"/>
<keyword evidence="1" id="KW-1133">Transmembrane helix</keyword>
<evidence type="ECO:0000259" key="2">
    <source>
        <dbReference type="Pfam" id="PF22570"/>
    </source>
</evidence>
<sequence>MTPRDKRSSLGALFILIGVLFLLDNLRLLPWEIPFYFFTWQMVLVLIGVYQFLTGHARGGIFFIVMGLIFWLPEYFDVRFRDYWPIVLIAVGAGFLIDKRRN</sequence>
<feature type="transmembrane region" description="Helical" evidence="1">
    <location>
        <begin position="82"/>
        <end position="98"/>
    </location>
</feature>
<dbReference type="InterPro" id="IPR054331">
    <property type="entry name" value="LiaF_TM"/>
</dbReference>
<keyword evidence="1" id="KW-0812">Transmembrane</keyword>
<feature type="transmembrane region" description="Helical" evidence="1">
    <location>
        <begin position="12"/>
        <end position="29"/>
    </location>
</feature>
<dbReference type="OrthoDB" id="5772680at2"/>
<reference evidence="3 4" key="1">
    <citation type="submission" date="2017-04" db="EMBL/GenBank/DDBJ databases">
        <authorList>
            <person name="Afonso C.L."/>
            <person name="Miller P.J."/>
            <person name="Scott M.A."/>
            <person name="Spackman E."/>
            <person name="Goraichik I."/>
            <person name="Dimitrov K.M."/>
            <person name="Suarez D.L."/>
            <person name="Swayne D.E."/>
        </authorList>
    </citation>
    <scope>NUCLEOTIDE SEQUENCE [LARGE SCALE GENOMIC DNA]</scope>
    <source>
        <strain evidence="3 4">DSM 26133</strain>
    </source>
</reference>
<evidence type="ECO:0000313" key="3">
    <source>
        <dbReference type="EMBL" id="SMD34974.1"/>
    </source>
</evidence>
<feature type="transmembrane region" description="Helical" evidence="1">
    <location>
        <begin position="60"/>
        <end position="76"/>
    </location>
</feature>
<accession>A0A1W2GEN1</accession>
<feature type="domain" description="LiaF transmembrane" evidence="2">
    <location>
        <begin position="10"/>
        <end position="101"/>
    </location>
</feature>
<keyword evidence="1" id="KW-0472">Membrane</keyword>
<gene>
    <name evidence="3" type="ORF">SAMN04488029_2275</name>
</gene>
<dbReference type="Proteomes" id="UP000192472">
    <property type="component" value="Unassembled WGS sequence"/>
</dbReference>
<evidence type="ECO:0000313" key="4">
    <source>
        <dbReference type="Proteomes" id="UP000192472"/>
    </source>
</evidence>
<dbReference type="EMBL" id="FWYF01000002">
    <property type="protein sequence ID" value="SMD34974.1"/>
    <property type="molecule type" value="Genomic_DNA"/>
</dbReference>
<organism evidence="3 4">
    <name type="scientific">Reichenbachiella faecimaris</name>
    <dbReference type="NCBI Taxonomy" id="692418"/>
    <lineage>
        <taxon>Bacteria</taxon>
        <taxon>Pseudomonadati</taxon>
        <taxon>Bacteroidota</taxon>
        <taxon>Cytophagia</taxon>
        <taxon>Cytophagales</taxon>
        <taxon>Reichenbachiellaceae</taxon>
        <taxon>Reichenbachiella</taxon>
    </lineage>
</organism>